<sequence length="213" mass="24026">MLAVERAWLDWDAVILSEAEVVQLEREHDFSPTSRVEMAALHDTRLADIEDLLLQDASPRELWATTRIERLLRRALAAELEKMARGAYTVNQEAVTGDEKESDIRLASSAAHLEAVIELKIGENGYSYSDLRDALHTQLVGKYMAPEHRRVGCLLISIASHRKTWMDPNNRSWIDFEEVIARLDAEAKVLAASLGYGVFVAVRGLDLRTRKTT</sequence>
<protein>
    <submittedName>
        <fullName evidence="1">Uncharacterized protein</fullName>
    </submittedName>
</protein>
<dbReference type="Proteomes" id="UP000294599">
    <property type="component" value="Unassembled WGS sequence"/>
</dbReference>
<dbReference type="RefSeq" id="WP_123521529.1">
    <property type="nucleotide sequence ID" value="NZ_JBHLWF010000022.1"/>
</dbReference>
<evidence type="ECO:0000313" key="1">
    <source>
        <dbReference type="EMBL" id="TCS97737.1"/>
    </source>
</evidence>
<gene>
    <name evidence="1" type="ORF">EDC25_11117</name>
</gene>
<dbReference type="AlphaFoldDB" id="A0A4V2UW26"/>
<proteinExistence type="predicted"/>
<organism evidence="1 2">
    <name type="scientific">Pseudofulvimonas gallinarii</name>
    <dbReference type="NCBI Taxonomy" id="634155"/>
    <lineage>
        <taxon>Bacteria</taxon>
        <taxon>Pseudomonadati</taxon>
        <taxon>Pseudomonadota</taxon>
        <taxon>Gammaproteobacteria</taxon>
        <taxon>Lysobacterales</taxon>
        <taxon>Rhodanobacteraceae</taxon>
        <taxon>Pseudofulvimonas</taxon>
    </lineage>
</organism>
<dbReference type="EMBL" id="SMAF01000011">
    <property type="protein sequence ID" value="TCS97737.1"/>
    <property type="molecule type" value="Genomic_DNA"/>
</dbReference>
<evidence type="ECO:0000313" key="2">
    <source>
        <dbReference type="Proteomes" id="UP000294599"/>
    </source>
</evidence>
<accession>A0A4V2UW26</accession>
<reference evidence="1 2" key="1">
    <citation type="submission" date="2019-03" db="EMBL/GenBank/DDBJ databases">
        <title>Genomic Encyclopedia of Type Strains, Phase IV (KMG-IV): sequencing the most valuable type-strain genomes for metagenomic binning, comparative biology and taxonomic classification.</title>
        <authorList>
            <person name="Goeker M."/>
        </authorList>
    </citation>
    <scope>NUCLEOTIDE SEQUENCE [LARGE SCALE GENOMIC DNA]</scope>
    <source>
        <strain evidence="1 2">DSM 21944</strain>
    </source>
</reference>
<name>A0A4V2UW26_9GAMM</name>
<comment type="caution">
    <text evidence="1">The sequence shown here is derived from an EMBL/GenBank/DDBJ whole genome shotgun (WGS) entry which is preliminary data.</text>
</comment>
<keyword evidence="2" id="KW-1185">Reference proteome</keyword>
<dbReference type="OrthoDB" id="6398376at2"/>